<keyword evidence="2" id="KW-1185">Reference proteome</keyword>
<dbReference type="EMBL" id="KQ976604">
    <property type="protein sequence ID" value="KYM79375.1"/>
    <property type="molecule type" value="Genomic_DNA"/>
</dbReference>
<protein>
    <submittedName>
        <fullName evidence="1">Uncharacterized protein</fullName>
    </submittedName>
</protein>
<sequence length="109" mass="12691">IEECNHIKHPRLSTGCRQFLIATIARIENTKIFQLEKRFLHFGSDYTSTAFENRILIGAIINADYIEQRRFLEISSARASEDTIERHNFIKVNCIKVNMIFNDTIDTTV</sequence>
<name>A0A195B522_9HYME</name>
<organism evidence="1 2">
    <name type="scientific">Atta colombica</name>
    <dbReference type="NCBI Taxonomy" id="520822"/>
    <lineage>
        <taxon>Eukaryota</taxon>
        <taxon>Metazoa</taxon>
        <taxon>Ecdysozoa</taxon>
        <taxon>Arthropoda</taxon>
        <taxon>Hexapoda</taxon>
        <taxon>Insecta</taxon>
        <taxon>Pterygota</taxon>
        <taxon>Neoptera</taxon>
        <taxon>Endopterygota</taxon>
        <taxon>Hymenoptera</taxon>
        <taxon>Apocrita</taxon>
        <taxon>Aculeata</taxon>
        <taxon>Formicoidea</taxon>
        <taxon>Formicidae</taxon>
        <taxon>Myrmicinae</taxon>
        <taxon>Atta</taxon>
    </lineage>
</organism>
<dbReference type="Proteomes" id="UP000078540">
    <property type="component" value="Unassembled WGS sequence"/>
</dbReference>
<dbReference type="AlphaFoldDB" id="A0A195B522"/>
<feature type="non-terminal residue" evidence="1">
    <location>
        <position position="1"/>
    </location>
</feature>
<evidence type="ECO:0000313" key="2">
    <source>
        <dbReference type="Proteomes" id="UP000078540"/>
    </source>
</evidence>
<evidence type="ECO:0000313" key="1">
    <source>
        <dbReference type="EMBL" id="KYM79375.1"/>
    </source>
</evidence>
<reference evidence="1 2" key="1">
    <citation type="submission" date="2015-09" db="EMBL/GenBank/DDBJ databases">
        <title>Atta colombica WGS genome.</title>
        <authorList>
            <person name="Nygaard S."/>
            <person name="Hu H."/>
            <person name="Boomsma J."/>
            <person name="Zhang G."/>
        </authorList>
    </citation>
    <scope>NUCLEOTIDE SEQUENCE [LARGE SCALE GENOMIC DNA]</scope>
    <source>
        <strain evidence="1">Treedump-2</strain>
        <tissue evidence="1">Whole body</tissue>
    </source>
</reference>
<accession>A0A195B522</accession>
<gene>
    <name evidence="1" type="ORF">ALC53_10170</name>
</gene>
<proteinExistence type="predicted"/>